<evidence type="ECO:0000256" key="15">
    <source>
        <dbReference type="ARBA" id="ARBA00034000"/>
    </source>
</evidence>
<dbReference type="SUPFAM" id="SSF53955">
    <property type="entry name" value="Lysozyme-like"/>
    <property type="match status" value="1"/>
</dbReference>
<dbReference type="Pfam" id="PF00912">
    <property type="entry name" value="Transgly"/>
    <property type="match status" value="1"/>
</dbReference>
<evidence type="ECO:0000259" key="18">
    <source>
        <dbReference type="Pfam" id="PF00905"/>
    </source>
</evidence>
<dbReference type="GO" id="GO:0030288">
    <property type="term" value="C:outer membrane-bounded periplasmic space"/>
    <property type="evidence" value="ECO:0007669"/>
    <property type="project" value="TreeGrafter"/>
</dbReference>
<gene>
    <name evidence="20" type="ORF">A2714_02940</name>
</gene>
<keyword evidence="14" id="KW-0961">Cell wall biogenesis/degradation</keyword>
<evidence type="ECO:0000256" key="5">
    <source>
        <dbReference type="ARBA" id="ARBA00022645"/>
    </source>
</evidence>
<dbReference type="GO" id="GO:0009002">
    <property type="term" value="F:serine-type D-Ala-D-Ala carboxypeptidase activity"/>
    <property type="evidence" value="ECO:0007669"/>
    <property type="project" value="UniProtKB-EC"/>
</dbReference>
<evidence type="ECO:0000256" key="14">
    <source>
        <dbReference type="ARBA" id="ARBA00023316"/>
    </source>
</evidence>
<dbReference type="InterPro" id="IPR012338">
    <property type="entry name" value="Beta-lactam/transpept-like"/>
</dbReference>
<dbReference type="GO" id="GO:0008658">
    <property type="term" value="F:penicillin binding"/>
    <property type="evidence" value="ECO:0007669"/>
    <property type="project" value="InterPro"/>
</dbReference>
<feature type="domain" description="Penicillin-binding protein transpeptidase" evidence="18">
    <location>
        <begin position="289"/>
        <end position="596"/>
    </location>
</feature>
<proteinExistence type="inferred from homology"/>
<comment type="similarity">
    <text evidence="2">In the C-terminal section; belongs to the transpeptidase family.</text>
</comment>
<keyword evidence="13" id="KW-0511">Multifunctional enzyme</keyword>
<organism evidence="20 21">
    <name type="scientific">Candidatus Woesebacteria bacterium RIFCSPHIGHO2_01_FULL_38_9</name>
    <dbReference type="NCBI Taxonomy" id="1802492"/>
    <lineage>
        <taxon>Bacteria</taxon>
        <taxon>Candidatus Woeseibacteriota</taxon>
    </lineage>
</organism>
<feature type="domain" description="Glycosyl transferase family 51" evidence="19">
    <location>
        <begin position="29"/>
        <end position="201"/>
    </location>
</feature>
<keyword evidence="4" id="KW-1003">Cell membrane</keyword>
<evidence type="ECO:0000256" key="13">
    <source>
        <dbReference type="ARBA" id="ARBA00023268"/>
    </source>
</evidence>
<keyword evidence="5" id="KW-0121">Carboxypeptidase</keyword>
<evidence type="ECO:0000256" key="2">
    <source>
        <dbReference type="ARBA" id="ARBA00007090"/>
    </source>
</evidence>
<evidence type="ECO:0000256" key="17">
    <source>
        <dbReference type="SAM" id="MobiDB-lite"/>
    </source>
</evidence>
<reference evidence="20 21" key="1">
    <citation type="journal article" date="2016" name="Nat. Commun.">
        <title>Thousands of microbial genomes shed light on interconnected biogeochemical processes in an aquifer system.</title>
        <authorList>
            <person name="Anantharaman K."/>
            <person name="Brown C.T."/>
            <person name="Hug L.A."/>
            <person name="Sharon I."/>
            <person name="Castelle C.J."/>
            <person name="Probst A.J."/>
            <person name="Thomas B.C."/>
            <person name="Singh A."/>
            <person name="Wilkins M.J."/>
            <person name="Karaoz U."/>
            <person name="Brodie E.L."/>
            <person name="Williams K.H."/>
            <person name="Hubbard S.S."/>
            <person name="Banfield J.F."/>
        </authorList>
    </citation>
    <scope>NUCLEOTIDE SEQUENCE [LARGE SCALE GENOMIC DNA]</scope>
</reference>
<comment type="caution">
    <text evidence="20">The sequence shown here is derived from an EMBL/GenBank/DDBJ whole genome shotgun (WGS) entry which is preliminary data.</text>
</comment>
<dbReference type="GO" id="GO:0008360">
    <property type="term" value="P:regulation of cell shape"/>
    <property type="evidence" value="ECO:0007669"/>
    <property type="project" value="UniProtKB-KW"/>
</dbReference>
<keyword evidence="11" id="KW-0573">Peptidoglycan synthesis</keyword>
<dbReference type="Gene3D" id="3.40.710.10">
    <property type="entry name" value="DD-peptidase/beta-lactamase superfamily"/>
    <property type="match status" value="1"/>
</dbReference>
<dbReference type="PANTHER" id="PTHR32282:SF11">
    <property type="entry name" value="PENICILLIN-BINDING PROTEIN 1B"/>
    <property type="match status" value="1"/>
</dbReference>
<dbReference type="GO" id="GO:0071555">
    <property type="term" value="P:cell wall organization"/>
    <property type="evidence" value="ECO:0007669"/>
    <property type="project" value="UniProtKB-KW"/>
</dbReference>
<keyword evidence="8" id="KW-0808">Transferase</keyword>
<comment type="subcellular location">
    <subcellularLocation>
        <location evidence="1">Cell membrane</location>
    </subcellularLocation>
</comment>
<dbReference type="PANTHER" id="PTHR32282">
    <property type="entry name" value="BINDING PROTEIN TRANSPEPTIDASE, PUTATIVE-RELATED"/>
    <property type="match status" value="1"/>
</dbReference>
<keyword evidence="12" id="KW-0472">Membrane</keyword>
<dbReference type="InterPro" id="IPR036950">
    <property type="entry name" value="PBP_transglycosylase"/>
</dbReference>
<evidence type="ECO:0000256" key="7">
    <source>
        <dbReference type="ARBA" id="ARBA00022676"/>
    </source>
</evidence>
<dbReference type="InterPro" id="IPR011815">
    <property type="entry name" value="PBP_1c"/>
</dbReference>
<evidence type="ECO:0000313" key="21">
    <source>
        <dbReference type="Proteomes" id="UP000178419"/>
    </source>
</evidence>
<evidence type="ECO:0000256" key="16">
    <source>
        <dbReference type="ARBA" id="ARBA00049902"/>
    </source>
</evidence>
<evidence type="ECO:0000256" key="12">
    <source>
        <dbReference type="ARBA" id="ARBA00023136"/>
    </source>
</evidence>
<comment type="catalytic activity">
    <reaction evidence="16">
        <text>[GlcNAc-(1-&gt;4)-Mur2Ac(oyl-L-Ala-gamma-D-Glu-L-Lys-D-Ala-D-Ala)](n)-di-trans,octa-cis-undecaprenyl diphosphate + beta-D-GlcNAc-(1-&gt;4)-Mur2Ac(oyl-L-Ala-gamma-D-Glu-L-Lys-D-Ala-D-Ala)-di-trans,octa-cis-undecaprenyl diphosphate = [GlcNAc-(1-&gt;4)-Mur2Ac(oyl-L-Ala-gamma-D-Glu-L-Lys-D-Ala-D-Ala)](n+1)-di-trans,octa-cis-undecaprenyl diphosphate + di-trans,octa-cis-undecaprenyl diphosphate + H(+)</text>
        <dbReference type="Rhea" id="RHEA:23708"/>
        <dbReference type="Rhea" id="RHEA-COMP:9602"/>
        <dbReference type="Rhea" id="RHEA-COMP:9603"/>
        <dbReference type="ChEBI" id="CHEBI:15378"/>
        <dbReference type="ChEBI" id="CHEBI:58405"/>
        <dbReference type="ChEBI" id="CHEBI:60033"/>
        <dbReference type="ChEBI" id="CHEBI:78435"/>
        <dbReference type="EC" id="2.4.99.28"/>
    </reaction>
</comment>
<sequence length="699" mass="77409">MKDLPKPSALAQRTVPVSTKIYDRNGILLYTIFKDQNRTPVAISEIPLNVRLATIAIEDAEFYSHPGFSIRGITRALIKDVREGKLSGGSTITQQLVKNTLLTPEKTLVRKLKEIVLAIQVELKYDKNEILEMYLNEVPYGGTTYGIKEAAKTYFNKDVKDLTLAEAALLAGLPKSPSRYSPATSDSVVSLARQKDVLNLMRINGYITEEQKKEAENEKLSFAEIRTEIKAPHFVFYVKELLEERYGRGMVESGGLEVVTTLDLNIQNLAEQIVKDEVEQLKTLNVSNGAVVVLDPKTGEILAMVGSKDYFDINADGNVNVAIRPRQPGSSIKVVNYAYALSNGLTAATIINDSPVTFNVEGQSPYTPKNYEGGFRGNLTLRSALAESRNIPAVKVLASYGVKNMMEMGQKMGITTWRDPQNYGLSLTLGGGDVTLLELARVYATVANYGKRPEIESILKVTDSKGKVLEEFTCKESHDPLIAQASATDSATKNQIYKDCPGEKVLDPRVAFIITDILRDNSARSPSFGANSLLVVPKHNEVAVKTGTSNNLRDNLTVGYTQDYVVAVWIGNNDNSEMSRVASGVTGATPIWNKIMSALLAEKPSAAWSIPEKLTQLPICPLTGTLACEECPIKMEWFLEENKPEKACNPEWFRADENSQDQKENPEPSQDETIFENSQSFDNFLEEQFRKKKKPRPNN</sequence>
<dbReference type="GO" id="GO:0006508">
    <property type="term" value="P:proteolysis"/>
    <property type="evidence" value="ECO:0007669"/>
    <property type="project" value="UniProtKB-KW"/>
</dbReference>
<evidence type="ECO:0000256" key="1">
    <source>
        <dbReference type="ARBA" id="ARBA00004236"/>
    </source>
</evidence>
<dbReference type="InterPro" id="IPR023346">
    <property type="entry name" value="Lysozyme-like_dom_sf"/>
</dbReference>
<dbReference type="SUPFAM" id="SSF56601">
    <property type="entry name" value="beta-lactamase/transpeptidase-like"/>
    <property type="match status" value="1"/>
</dbReference>
<accession>A0A1F7Y0A0</accession>
<evidence type="ECO:0000256" key="8">
    <source>
        <dbReference type="ARBA" id="ARBA00022679"/>
    </source>
</evidence>
<evidence type="ECO:0000256" key="4">
    <source>
        <dbReference type="ARBA" id="ARBA00022475"/>
    </source>
</evidence>
<evidence type="ECO:0000256" key="10">
    <source>
        <dbReference type="ARBA" id="ARBA00022960"/>
    </source>
</evidence>
<dbReference type="Pfam" id="PF00905">
    <property type="entry name" value="Transpeptidase"/>
    <property type="match status" value="1"/>
</dbReference>
<dbReference type="InterPro" id="IPR001460">
    <property type="entry name" value="PCN-bd_Tpept"/>
</dbReference>
<evidence type="ECO:0000259" key="19">
    <source>
        <dbReference type="Pfam" id="PF00912"/>
    </source>
</evidence>
<dbReference type="AlphaFoldDB" id="A0A1F7Y0A0"/>
<keyword evidence="6" id="KW-0645">Protease</keyword>
<dbReference type="GO" id="GO:0005886">
    <property type="term" value="C:plasma membrane"/>
    <property type="evidence" value="ECO:0007669"/>
    <property type="project" value="UniProtKB-SubCell"/>
</dbReference>
<evidence type="ECO:0000256" key="3">
    <source>
        <dbReference type="ARBA" id="ARBA00007739"/>
    </source>
</evidence>
<feature type="compositionally biased region" description="Basic and acidic residues" evidence="17">
    <location>
        <begin position="649"/>
        <end position="666"/>
    </location>
</feature>
<dbReference type="NCBIfam" id="TIGR02074">
    <property type="entry name" value="PBP_1a_fam"/>
    <property type="match status" value="1"/>
</dbReference>
<dbReference type="NCBIfam" id="TIGR02073">
    <property type="entry name" value="PBP_1c"/>
    <property type="match status" value="1"/>
</dbReference>
<keyword evidence="7" id="KW-0328">Glycosyltransferase</keyword>
<evidence type="ECO:0000256" key="11">
    <source>
        <dbReference type="ARBA" id="ARBA00022984"/>
    </source>
</evidence>
<comment type="similarity">
    <text evidence="3">In the N-terminal section; belongs to the glycosyltransferase 51 family.</text>
</comment>
<name>A0A1F7Y0A0_9BACT</name>
<dbReference type="EMBL" id="MGGE01000037">
    <property type="protein sequence ID" value="OGM20630.1"/>
    <property type="molecule type" value="Genomic_DNA"/>
</dbReference>
<dbReference type="GO" id="GO:0008955">
    <property type="term" value="F:peptidoglycan glycosyltransferase activity"/>
    <property type="evidence" value="ECO:0007669"/>
    <property type="project" value="UniProtKB-EC"/>
</dbReference>
<dbReference type="Gene3D" id="1.10.3810.10">
    <property type="entry name" value="Biosynthetic peptidoglycan transglycosylase-like"/>
    <property type="match status" value="1"/>
</dbReference>
<comment type="catalytic activity">
    <reaction evidence="15">
        <text>Preferential cleavage: (Ac)2-L-Lys-D-Ala-|-D-Ala. Also transpeptidation of peptidyl-alanyl moieties that are N-acyl substituents of D-alanine.</text>
        <dbReference type="EC" id="3.4.16.4"/>
    </reaction>
</comment>
<evidence type="ECO:0000256" key="9">
    <source>
        <dbReference type="ARBA" id="ARBA00022801"/>
    </source>
</evidence>
<protein>
    <submittedName>
        <fullName evidence="20">Penicillin-binding protein 1C</fullName>
    </submittedName>
</protein>
<keyword evidence="9" id="KW-0378">Hydrolase</keyword>
<dbReference type="InterPro" id="IPR001264">
    <property type="entry name" value="Glyco_trans_51"/>
</dbReference>
<keyword evidence="10" id="KW-0133">Cell shape</keyword>
<dbReference type="FunFam" id="1.10.3810.10:FF:000001">
    <property type="entry name" value="Penicillin-binding protein 1A"/>
    <property type="match status" value="1"/>
</dbReference>
<dbReference type="InterPro" id="IPR050396">
    <property type="entry name" value="Glycosyltr_51/Transpeptidase"/>
</dbReference>
<feature type="region of interest" description="Disordered" evidence="17">
    <location>
        <begin position="649"/>
        <end position="678"/>
    </location>
</feature>
<evidence type="ECO:0000313" key="20">
    <source>
        <dbReference type="EMBL" id="OGM20630.1"/>
    </source>
</evidence>
<dbReference type="Proteomes" id="UP000178419">
    <property type="component" value="Unassembled WGS sequence"/>
</dbReference>
<evidence type="ECO:0000256" key="6">
    <source>
        <dbReference type="ARBA" id="ARBA00022670"/>
    </source>
</evidence>
<dbReference type="GO" id="GO:0009252">
    <property type="term" value="P:peptidoglycan biosynthetic process"/>
    <property type="evidence" value="ECO:0007669"/>
    <property type="project" value="UniProtKB-KW"/>
</dbReference>